<dbReference type="EMBL" id="AMQN01007281">
    <property type="status" value="NOT_ANNOTATED_CDS"/>
    <property type="molecule type" value="Genomic_DNA"/>
</dbReference>
<dbReference type="PANTHER" id="PTHR24373">
    <property type="entry name" value="SLIT RELATED LEUCINE-RICH REPEAT NEURONAL PROTEIN"/>
    <property type="match status" value="1"/>
</dbReference>
<reference evidence="5 7" key="2">
    <citation type="journal article" date="2013" name="Nature">
        <title>Insights into bilaterian evolution from three spiralian genomes.</title>
        <authorList>
            <person name="Simakov O."/>
            <person name="Marletaz F."/>
            <person name="Cho S.J."/>
            <person name="Edsinger-Gonzales E."/>
            <person name="Havlak P."/>
            <person name="Hellsten U."/>
            <person name="Kuo D.H."/>
            <person name="Larsson T."/>
            <person name="Lv J."/>
            <person name="Arendt D."/>
            <person name="Savage R."/>
            <person name="Osoegawa K."/>
            <person name="de Jong P."/>
            <person name="Grimwood J."/>
            <person name="Chapman J.A."/>
            <person name="Shapiro H."/>
            <person name="Aerts A."/>
            <person name="Otillar R.P."/>
            <person name="Terry A.Y."/>
            <person name="Boore J.L."/>
            <person name="Grigoriev I.V."/>
            <person name="Lindberg D.R."/>
            <person name="Seaver E.C."/>
            <person name="Weisblat D.A."/>
            <person name="Putnam N.H."/>
            <person name="Rokhsar D.S."/>
        </authorList>
    </citation>
    <scope>NUCLEOTIDE SEQUENCE</scope>
    <source>
        <strain evidence="5 7">I ESC-2004</strain>
    </source>
</reference>
<dbReference type="InterPro" id="IPR032675">
    <property type="entry name" value="LRR_dom_sf"/>
</dbReference>
<dbReference type="Pfam" id="PF13855">
    <property type="entry name" value="LRR_8"/>
    <property type="match status" value="2"/>
</dbReference>
<evidence type="ECO:0000313" key="5">
    <source>
        <dbReference type="EMBL" id="ELU06847.1"/>
    </source>
</evidence>
<dbReference type="Proteomes" id="UP000014760">
    <property type="component" value="Unassembled WGS sequence"/>
</dbReference>
<dbReference type="OMA" id="YNSTHYN"/>
<dbReference type="HOGENOM" id="CLU_645986_0_0_1"/>
<feature type="chain" id="PRO_5008788315" description="LRRCT domain-containing protein" evidence="4">
    <location>
        <begin position="21"/>
        <end position="425"/>
    </location>
</feature>
<name>R7USE4_CAPTE</name>
<dbReference type="GO" id="GO:0005615">
    <property type="term" value="C:extracellular space"/>
    <property type="evidence" value="ECO:0007669"/>
    <property type="project" value="TreeGrafter"/>
</dbReference>
<dbReference type="GO" id="GO:0031012">
    <property type="term" value="C:extracellular matrix"/>
    <property type="evidence" value="ECO:0007669"/>
    <property type="project" value="TreeGrafter"/>
</dbReference>
<evidence type="ECO:0000256" key="4">
    <source>
        <dbReference type="SAM" id="SignalP"/>
    </source>
</evidence>
<reference evidence="7" key="1">
    <citation type="submission" date="2012-12" db="EMBL/GenBank/DDBJ databases">
        <authorList>
            <person name="Hellsten U."/>
            <person name="Grimwood J."/>
            <person name="Chapman J.A."/>
            <person name="Shapiro H."/>
            <person name="Aerts A."/>
            <person name="Otillar R.P."/>
            <person name="Terry A.Y."/>
            <person name="Boore J.L."/>
            <person name="Simakov O."/>
            <person name="Marletaz F."/>
            <person name="Cho S.-J."/>
            <person name="Edsinger-Gonzales E."/>
            <person name="Havlak P."/>
            <person name="Kuo D.-H."/>
            <person name="Larsson T."/>
            <person name="Lv J."/>
            <person name="Arendt D."/>
            <person name="Savage R."/>
            <person name="Osoegawa K."/>
            <person name="de Jong P."/>
            <person name="Lindberg D.R."/>
            <person name="Seaver E.C."/>
            <person name="Weisblat D.A."/>
            <person name="Putnam N.H."/>
            <person name="Grigoriev I.V."/>
            <person name="Rokhsar D.S."/>
        </authorList>
    </citation>
    <scope>NUCLEOTIDE SEQUENCE</scope>
    <source>
        <strain evidence="7">I ESC-2004</strain>
    </source>
</reference>
<dbReference type="InterPro" id="IPR001611">
    <property type="entry name" value="Leu-rich_rpt"/>
</dbReference>
<dbReference type="OrthoDB" id="643377at2759"/>
<dbReference type="PROSITE" id="PS51450">
    <property type="entry name" value="LRR"/>
    <property type="match status" value="1"/>
</dbReference>
<dbReference type="SUPFAM" id="SSF52058">
    <property type="entry name" value="L domain-like"/>
    <property type="match status" value="1"/>
</dbReference>
<keyword evidence="3" id="KW-0677">Repeat</keyword>
<feature type="signal peptide" evidence="4">
    <location>
        <begin position="1"/>
        <end position="20"/>
    </location>
</feature>
<dbReference type="InterPro" id="IPR003591">
    <property type="entry name" value="Leu-rich_rpt_typical-subtyp"/>
</dbReference>
<dbReference type="EnsemblMetazoa" id="CapteT215808">
    <property type="protein sequence ID" value="CapteP215808"/>
    <property type="gene ID" value="CapteG215808"/>
</dbReference>
<keyword evidence="2 4" id="KW-0732">Signal</keyword>
<dbReference type="STRING" id="283909.R7USE4"/>
<gene>
    <name evidence="5" type="ORF">CAPTEDRAFT_215808</name>
</gene>
<dbReference type="SMART" id="SM00369">
    <property type="entry name" value="LRR_TYP"/>
    <property type="match status" value="6"/>
</dbReference>
<keyword evidence="1" id="KW-0433">Leucine-rich repeat</keyword>
<dbReference type="EMBL" id="KB300344">
    <property type="protein sequence ID" value="ELU06847.1"/>
    <property type="molecule type" value="Genomic_DNA"/>
</dbReference>
<evidence type="ECO:0000256" key="2">
    <source>
        <dbReference type="ARBA" id="ARBA00022729"/>
    </source>
</evidence>
<evidence type="ECO:0000313" key="6">
    <source>
        <dbReference type="EnsemblMetazoa" id="CapteP215808"/>
    </source>
</evidence>
<dbReference type="InterPro" id="IPR050328">
    <property type="entry name" value="Dev_Immune_Receptor"/>
</dbReference>
<dbReference type="AlphaFoldDB" id="R7USE4"/>
<evidence type="ECO:0000256" key="3">
    <source>
        <dbReference type="ARBA" id="ARBA00022737"/>
    </source>
</evidence>
<dbReference type="Gene3D" id="3.80.10.10">
    <property type="entry name" value="Ribonuclease Inhibitor"/>
    <property type="match status" value="2"/>
</dbReference>
<evidence type="ECO:0000256" key="1">
    <source>
        <dbReference type="ARBA" id="ARBA00022614"/>
    </source>
</evidence>
<protein>
    <recommendedName>
        <fullName evidence="8">LRRCT domain-containing protein</fullName>
    </recommendedName>
</protein>
<proteinExistence type="predicted"/>
<reference evidence="6" key="3">
    <citation type="submission" date="2015-06" db="UniProtKB">
        <authorList>
            <consortium name="EnsemblMetazoa"/>
        </authorList>
    </citation>
    <scope>IDENTIFICATION</scope>
</reference>
<organism evidence="5">
    <name type="scientific">Capitella teleta</name>
    <name type="common">Polychaete worm</name>
    <dbReference type="NCBI Taxonomy" id="283909"/>
    <lineage>
        <taxon>Eukaryota</taxon>
        <taxon>Metazoa</taxon>
        <taxon>Spiralia</taxon>
        <taxon>Lophotrochozoa</taxon>
        <taxon>Annelida</taxon>
        <taxon>Polychaeta</taxon>
        <taxon>Sedentaria</taxon>
        <taxon>Scolecida</taxon>
        <taxon>Capitellidae</taxon>
        <taxon>Capitella</taxon>
    </lineage>
</organism>
<sequence>MKSSLPFPLVAALMLLCVHAYPWEPCNIHPMSNCTCWDPDNPSVSCAHLHLTIIPQSNTFDEAPTIANLDFCCNSLESIPVGAFQNLRTQRLDLSHNQYLQLNDRSFDGLGDSLLSLSLKGVAMYNTPPDVFGPLTSLKELDLSQNRLIRVANLRPLISLKRLILTNNNIISWESNAFADSVELEELDITLLAYNKVDCLRRVSQMGGNSTTSLKVLRISHCRMRLRQASVWKFPHLQALSLQYAHIMDSDVNSSSLLAAVQNSLTSLDLANNELTVIPVALIRPLQKLEHLDLSRNFIASVVFPDPPLPSLTYVDISSNRIFTMPSGPLQEINGLAYLSLAWNLLPTLSADYNKPGLELSLSGNPFMCDCSLKWLVNLAGREIEGGQPGPLSIHDIHTGIQCEGDYRGMSLAELHKSEAYEVRC</sequence>
<accession>R7USE4</accession>
<evidence type="ECO:0008006" key="8">
    <source>
        <dbReference type="Google" id="ProtNLM"/>
    </source>
</evidence>
<dbReference type="PANTHER" id="PTHR24373:SF397">
    <property type="entry name" value="IG-LIKE DOMAIN-CONTAINING PROTEIN"/>
    <property type="match status" value="1"/>
</dbReference>
<keyword evidence="7" id="KW-1185">Reference proteome</keyword>
<evidence type="ECO:0000313" key="7">
    <source>
        <dbReference type="Proteomes" id="UP000014760"/>
    </source>
</evidence>